<reference evidence="12 14" key="3">
    <citation type="submission" date="2011-04" db="EMBL/GenBank/DDBJ databases">
        <authorList>
            <person name="Harkins D.M."/>
            <person name="Madupu R."/>
            <person name="Durkin A.S."/>
            <person name="Torralba M."/>
            <person name="Methe B."/>
            <person name="Sutton G.G."/>
            <person name="Nelson K.E."/>
        </authorList>
    </citation>
    <scope>NUCLEOTIDE SEQUENCE [LARGE SCALE GENOMIC DNA]</scope>
    <source>
        <strain evidence="12 14">UPII 199-6</strain>
    </source>
</reference>
<dbReference type="Proteomes" id="UP000004018">
    <property type="component" value="Unassembled WGS sequence"/>
</dbReference>
<keyword evidence="7 10" id="KW-1133">Transmembrane helix</keyword>
<evidence type="ECO:0000256" key="1">
    <source>
        <dbReference type="ARBA" id="ARBA00004162"/>
    </source>
</evidence>
<evidence type="ECO:0000256" key="3">
    <source>
        <dbReference type="ARBA" id="ARBA00022448"/>
    </source>
</evidence>
<dbReference type="Proteomes" id="UP000003242">
    <property type="component" value="Unassembled WGS sequence"/>
</dbReference>
<evidence type="ECO:0000256" key="7">
    <source>
        <dbReference type="ARBA" id="ARBA00022989"/>
    </source>
</evidence>
<keyword evidence="4" id="KW-1003">Cell membrane</keyword>
<dbReference type="RefSeq" id="WP_007390350.1">
    <property type="nucleotide sequence ID" value="NZ_ADGP01000008.1"/>
</dbReference>
<comment type="caution">
    <text evidence="11">The sequence shown here is derived from an EMBL/GenBank/DDBJ whole genome shotgun (WGS) entry which is preliminary data.</text>
</comment>
<evidence type="ECO:0000256" key="8">
    <source>
        <dbReference type="ARBA" id="ARBA00023010"/>
    </source>
</evidence>
<dbReference type="PANTHER" id="PTHR33909:SF1">
    <property type="entry name" value="SEC TRANSLOCON ACCESSORY COMPLEX SUBUNIT YAJC"/>
    <property type="match status" value="1"/>
</dbReference>
<dbReference type="eggNOG" id="COG1862">
    <property type="taxonomic scope" value="Bacteria"/>
</dbReference>
<gene>
    <name evidence="11" type="primary">yajC</name>
    <name evidence="11" type="ORF">HMPREF0889_0008</name>
    <name evidence="12" type="ORF">HMPREF1039_0774</name>
</gene>
<proteinExistence type="inferred from homology"/>
<dbReference type="GO" id="GO:0005886">
    <property type="term" value="C:plasma membrane"/>
    <property type="evidence" value="ECO:0007669"/>
    <property type="project" value="UniProtKB-SubCell"/>
</dbReference>
<keyword evidence="3" id="KW-0813">Transport</keyword>
<dbReference type="SMART" id="SM01323">
    <property type="entry name" value="YajC"/>
    <property type="match status" value="1"/>
</dbReference>
<keyword evidence="14" id="KW-1185">Reference proteome</keyword>
<comment type="subcellular location">
    <subcellularLocation>
        <location evidence="1">Cell membrane</location>
        <topology evidence="1">Single-pass membrane protein</topology>
    </subcellularLocation>
</comment>
<dbReference type="OrthoDB" id="9800132at2"/>
<protein>
    <submittedName>
        <fullName evidence="11">Preprotein translocase, YajC subunit</fullName>
    </submittedName>
</protein>
<dbReference type="STRING" id="699218.HMPREF0889_0008"/>
<dbReference type="PANTHER" id="PTHR33909">
    <property type="entry name" value="SEC TRANSLOCON ACCESSORY COMPLEX SUBUNIT YAJC"/>
    <property type="match status" value="1"/>
</dbReference>
<comment type="similarity">
    <text evidence="2">Belongs to the YajC family.</text>
</comment>
<dbReference type="InterPro" id="IPR003849">
    <property type="entry name" value="Preprotein_translocase_YajC"/>
</dbReference>
<dbReference type="EMBL" id="ADGP01000008">
    <property type="protein sequence ID" value="EFD94592.1"/>
    <property type="molecule type" value="Genomic_DNA"/>
</dbReference>
<keyword evidence="9 10" id="KW-0472">Membrane</keyword>
<name>D3LT22_9FIRM</name>
<sequence length="89" mass="10223">MNMLNQAQQFWPLIIMIVIFYFLLWRPQKKQQRRRQEMMNSLKVGAKIITAGGIYGVVTATKEDVVEIRIAEKVEIKISRSAVSQVVGS</sequence>
<dbReference type="GO" id="GO:0015031">
    <property type="term" value="P:protein transport"/>
    <property type="evidence" value="ECO:0007669"/>
    <property type="project" value="UniProtKB-KW"/>
</dbReference>
<evidence type="ECO:0000256" key="9">
    <source>
        <dbReference type="ARBA" id="ARBA00023136"/>
    </source>
</evidence>
<keyword evidence="6" id="KW-0653">Protein transport</keyword>
<organism evidence="11 13">
    <name type="scientific">Megasphaera lornae</name>
    <dbReference type="NCBI Taxonomy" id="1000568"/>
    <lineage>
        <taxon>Bacteria</taxon>
        <taxon>Bacillati</taxon>
        <taxon>Bacillota</taxon>
        <taxon>Negativicutes</taxon>
        <taxon>Veillonellales</taxon>
        <taxon>Veillonellaceae</taxon>
        <taxon>Megasphaera</taxon>
    </lineage>
</organism>
<evidence type="ECO:0000256" key="4">
    <source>
        <dbReference type="ARBA" id="ARBA00022475"/>
    </source>
</evidence>
<evidence type="ECO:0000313" key="12">
    <source>
        <dbReference type="EMBL" id="EGL42343.1"/>
    </source>
</evidence>
<reference evidence="13" key="1">
    <citation type="submission" date="2009-12" db="EMBL/GenBank/DDBJ databases">
        <title>Sequence of Clostridiales genomosp. BVAB3 str. UPII9-5.</title>
        <authorList>
            <person name="Madupu R."/>
            <person name="Durkin A.S."/>
            <person name="Torralba M."/>
            <person name="Methe B."/>
            <person name="Sutton G.G."/>
            <person name="Strausberg R.L."/>
            <person name="Nelson K.E."/>
        </authorList>
    </citation>
    <scope>NUCLEOTIDE SEQUENCE [LARGE SCALE GENOMIC DNA]</scope>
    <source>
        <strain evidence="13">28L</strain>
    </source>
</reference>
<dbReference type="Pfam" id="PF02699">
    <property type="entry name" value="YajC"/>
    <property type="match status" value="1"/>
</dbReference>
<evidence type="ECO:0000313" key="11">
    <source>
        <dbReference type="EMBL" id="EFD94592.1"/>
    </source>
</evidence>
<evidence type="ECO:0000256" key="2">
    <source>
        <dbReference type="ARBA" id="ARBA00006742"/>
    </source>
</evidence>
<evidence type="ECO:0000256" key="5">
    <source>
        <dbReference type="ARBA" id="ARBA00022692"/>
    </source>
</evidence>
<keyword evidence="8" id="KW-0811">Translocation</keyword>
<reference evidence="11" key="2">
    <citation type="submission" date="2009-12" db="EMBL/GenBank/DDBJ databases">
        <authorList>
            <person name="Madupu R."/>
            <person name="Durkin A.S."/>
            <person name="Torralba M."/>
            <person name="Methe B."/>
            <person name="Sutton G.G."/>
            <person name="Strausberg R.L."/>
            <person name="Nelson K.E."/>
        </authorList>
    </citation>
    <scope>NUCLEOTIDE SEQUENCE</scope>
    <source>
        <strain evidence="11">28L</strain>
    </source>
</reference>
<evidence type="ECO:0000313" key="13">
    <source>
        <dbReference type="Proteomes" id="UP000003242"/>
    </source>
</evidence>
<dbReference type="EMBL" id="AFIJ01000004">
    <property type="protein sequence ID" value="EGL42343.1"/>
    <property type="molecule type" value="Genomic_DNA"/>
</dbReference>
<dbReference type="PRINTS" id="PR01853">
    <property type="entry name" value="YAJCTRNLCASE"/>
</dbReference>
<accession>D3LT22</accession>
<feature type="transmembrane region" description="Helical" evidence="10">
    <location>
        <begin position="6"/>
        <end position="25"/>
    </location>
</feature>
<dbReference type="NCBIfam" id="TIGR00739">
    <property type="entry name" value="yajC"/>
    <property type="match status" value="1"/>
</dbReference>
<evidence type="ECO:0000313" key="14">
    <source>
        <dbReference type="Proteomes" id="UP000004018"/>
    </source>
</evidence>
<evidence type="ECO:0000256" key="10">
    <source>
        <dbReference type="SAM" id="Phobius"/>
    </source>
</evidence>
<keyword evidence="5 10" id="KW-0812">Transmembrane</keyword>
<evidence type="ECO:0000256" key="6">
    <source>
        <dbReference type="ARBA" id="ARBA00022927"/>
    </source>
</evidence>
<dbReference type="AlphaFoldDB" id="D3LT22"/>